<keyword evidence="2" id="KW-0378">Hydrolase</keyword>
<evidence type="ECO:0000259" key="1">
    <source>
        <dbReference type="Pfam" id="PF00561"/>
    </source>
</evidence>
<protein>
    <submittedName>
        <fullName evidence="2">Alpha/beta hydrolase family</fullName>
    </submittedName>
</protein>
<evidence type="ECO:0000313" key="2">
    <source>
        <dbReference type="EMBL" id="KAK7197099.1"/>
    </source>
</evidence>
<name>A0AAW0EW10_9TRYP</name>
<comment type="caution">
    <text evidence="2">The sequence shown here is derived from an EMBL/GenBank/DDBJ whole genome shotgun (WGS) entry which is preliminary data.</text>
</comment>
<dbReference type="EMBL" id="JAECZO010000095">
    <property type="protein sequence ID" value="KAK7197099.1"/>
    <property type="molecule type" value="Genomic_DNA"/>
</dbReference>
<evidence type="ECO:0000313" key="3">
    <source>
        <dbReference type="Proteomes" id="UP001430356"/>
    </source>
</evidence>
<dbReference type="Pfam" id="PF00561">
    <property type="entry name" value="Abhydrolase_1"/>
    <property type="match status" value="1"/>
</dbReference>
<organism evidence="2 3">
    <name type="scientific">Novymonas esmeraldas</name>
    <dbReference type="NCBI Taxonomy" id="1808958"/>
    <lineage>
        <taxon>Eukaryota</taxon>
        <taxon>Discoba</taxon>
        <taxon>Euglenozoa</taxon>
        <taxon>Kinetoplastea</taxon>
        <taxon>Metakinetoplastina</taxon>
        <taxon>Trypanosomatida</taxon>
        <taxon>Trypanosomatidae</taxon>
        <taxon>Novymonas</taxon>
    </lineage>
</organism>
<dbReference type="InterPro" id="IPR000073">
    <property type="entry name" value="AB_hydrolase_1"/>
</dbReference>
<feature type="domain" description="AB hydrolase-1" evidence="1">
    <location>
        <begin position="54"/>
        <end position="194"/>
    </location>
</feature>
<dbReference type="InterPro" id="IPR029058">
    <property type="entry name" value="AB_hydrolase_fold"/>
</dbReference>
<gene>
    <name evidence="2" type="ORF">NESM_000654900</name>
</gene>
<proteinExistence type="predicted"/>
<dbReference type="GO" id="GO:0016787">
    <property type="term" value="F:hydrolase activity"/>
    <property type="evidence" value="ECO:0007669"/>
    <property type="project" value="UniProtKB-KW"/>
</dbReference>
<dbReference type="AlphaFoldDB" id="A0AAW0EW10"/>
<reference evidence="2 3" key="1">
    <citation type="journal article" date="2021" name="MBio">
        <title>A New Model Trypanosomatid, Novymonas esmeraldas: Genomic Perception of Its 'Candidatus Pandoraea novymonadis' Endosymbiont.</title>
        <authorList>
            <person name="Zakharova A."/>
            <person name="Saura A."/>
            <person name="Butenko A."/>
            <person name="Podesvova L."/>
            <person name="Warmusova S."/>
            <person name="Kostygov A.Y."/>
            <person name="Nenarokova A."/>
            <person name="Lukes J."/>
            <person name="Opperdoes F.R."/>
            <person name="Yurchenko V."/>
        </authorList>
    </citation>
    <scope>NUCLEOTIDE SEQUENCE [LARGE SCALE GENOMIC DNA]</scope>
    <source>
        <strain evidence="2 3">E262AT.01</strain>
    </source>
</reference>
<keyword evidence="3" id="KW-1185">Reference proteome</keyword>
<accession>A0AAW0EW10</accession>
<dbReference type="SUPFAM" id="SSF53474">
    <property type="entry name" value="alpha/beta-Hydrolases"/>
    <property type="match status" value="1"/>
</dbReference>
<dbReference type="Gene3D" id="3.40.50.1820">
    <property type="entry name" value="alpha/beta hydrolase"/>
    <property type="match status" value="1"/>
</dbReference>
<sequence>MSGLLRTLLGKAPAPATAMRITETPVPISYALASFRWHMDTRAPTKVIAVHDYLGSGASWQQLLHESVADLPLSRLTPTEPLEVYCADLRGHGFSEDAPVTPAAVYPLACAADIIKVQQDILRSEAALLGLGFGSLVAATAALHAPDAFSSLTLFVQEPAQLQRCVPSAHPLLDILRSAPAEAADVAALNTYLTERVPHPAERAALLATAEVRRGRARFRVSKSLLEYAEPLELSAPTDSKFTKPTVVYVYGKEAQCTPAEEAALRARFPALKLLKMDMQGESLMSAKLPLAPLFLQAHNMLGEINEAAVAQ</sequence>
<dbReference type="Proteomes" id="UP001430356">
    <property type="component" value="Unassembled WGS sequence"/>
</dbReference>